<dbReference type="KEGG" id="eaz:JHT90_03200"/>
<gene>
    <name evidence="3" type="ORF">JHT90_03200</name>
</gene>
<dbReference type="GO" id="GO:0016491">
    <property type="term" value="F:oxidoreductase activity"/>
    <property type="evidence" value="ECO:0007669"/>
    <property type="project" value="UniProtKB-KW"/>
</dbReference>
<dbReference type="InterPro" id="IPR036291">
    <property type="entry name" value="NAD(P)-bd_dom_sf"/>
</dbReference>
<evidence type="ECO:0000313" key="4">
    <source>
        <dbReference type="Proteomes" id="UP000595278"/>
    </source>
</evidence>
<organism evidence="3 4">
    <name type="scientific">Entomomonas asaccharolytica</name>
    <dbReference type="NCBI Taxonomy" id="2785331"/>
    <lineage>
        <taxon>Bacteria</taxon>
        <taxon>Pseudomonadati</taxon>
        <taxon>Pseudomonadota</taxon>
        <taxon>Gammaproteobacteria</taxon>
        <taxon>Pseudomonadales</taxon>
        <taxon>Pseudomonadaceae</taxon>
        <taxon>Entomomonas</taxon>
    </lineage>
</organism>
<evidence type="ECO:0000313" key="3">
    <source>
        <dbReference type="EMBL" id="QQP86263.1"/>
    </source>
</evidence>
<dbReference type="PROSITE" id="PS00061">
    <property type="entry name" value="ADH_SHORT"/>
    <property type="match status" value="1"/>
</dbReference>
<comment type="similarity">
    <text evidence="1">Belongs to the short-chain dehydrogenases/reductases (SDR) family.</text>
</comment>
<dbReference type="InterPro" id="IPR002347">
    <property type="entry name" value="SDR_fam"/>
</dbReference>
<dbReference type="Pfam" id="PF00106">
    <property type="entry name" value="adh_short"/>
    <property type="match status" value="1"/>
</dbReference>
<proteinExistence type="inferred from homology"/>
<keyword evidence="4" id="KW-1185">Reference proteome</keyword>
<dbReference type="PRINTS" id="PR00081">
    <property type="entry name" value="GDHRDH"/>
</dbReference>
<accession>A0A974NGJ5</accession>
<name>A0A974NGJ5_9GAMM</name>
<dbReference type="SUPFAM" id="SSF51735">
    <property type="entry name" value="NAD(P)-binding Rossmann-fold domains"/>
    <property type="match status" value="1"/>
</dbReference>
<dbReference type="EMBL" id="CP067393">
    <property type="protein sequence ID" value="QQP86263.1"/>
    <property type="molecule type" value="Genomic_DNA"/>
</dbReference>
<dbReference type="NCBIfam" id="NF006509">
    <property type="entry name" value="PRK08945.1"/>
    <property type="match status" value="1"/>
</dbReference>
<dbReference type="Proteomes" id="UP000595278">
    <property type="component" value="Chromosome"/>
</dbReference>
<dbReference type="RefSeq" id="WP_201094000.1">
    <property type="nucleotide sequence ID" value="NZ_CP067393.1"/>
</dbReference>
<dbReference type="PANTHER" id="PTHR42901">
    <property type="entry name" value="ALCOHOL DEHYDROGENASE"/>
    <property type="match status" value="1"/>
</dbReference>
<reference evidence="3 4" key="1">
    <citation type="submission" date="2021-01" db="EMBL/GenBank/DDBJ databases">
        <title>Entomomonas sp. F2A isolated from a house cricket (Acheta domesticus).</title>
        <authorList>
            <person name="Spergser J."/>
            <person name="Busse H.-J."/>
        </authorList>
    </citation>
    <scope>NUCLEOTIDE SEQUENCE [LARGE SCALE GENOMIC DNA]</scope>
    <source>
        <strain evidence="3 4">F2A</strain>
    </source>
</reference>
<evidence type="ECO:0000256" key="1">
    <source>
        <dbReference type="ARBA" id="ARBA00006484"/>
    </source>
</evidence>
<dbReference type="Gene3D" id="3.40.50.720">
    <property type="entry name" value="NAD(P)-binding Rossmann-like Domain"/>
    <property type="match status" value="1"/>
</dbReference>
<dbReference type="InterPro" id="IPR020904">
    <property type="entry name" value="Sc_DH/Rdtase_CS"/>
</dbReference>
<protein>
    <submittedName>
        <fullName evidence="3">YciK family oxidoreductase</fullName>
    </submittedName>
</protein>
<keyword evidence="2" id="KW-0560">Oxidoreductase</keyword>
<sequence>MYSYTARPSLLANRTIVITGAGQGIGKALALNCAALGAKVILLARTASKLDAVSKQIIEQGYLSPIIIPFDLATAKEQDYMQLAKQLADQVNQLDGLVNNAAIAADLKPFTALSIEEFQQIMEVNVNATFALTKYLLPLLQKAPDASIIFTSSAVGRKGRALWSAYASSKFAIEGLMQCVAEELKDTTIRTNSVNPGATRTAMRAHVYPQETVTDNPLPEQIMPVYLYLLGPDSIGVNGQALNAQ</sequence>
<evidence type="ECO:0000256" key="2">
    <source>
        <dbReference type="ARBA" id="ARBA00023002"/>
    </source>
</evidence>
<dbReference type="AlphaFoldDB" id="A0A974NGJ5"/>
<dbReference type="PANTHER" id="PTHR42901:SF1">
    <property type="entry name" value="ALCOHOL DEHYDROGENASE"/>
    <property type="match status" value="1"/>
</dbReference>